<dbReference type="Pfam" id="PF13188">
    <property type="entry name" value="PAS_8"/>
    <property type="match status" value="1"/>
</dbReference>
<evidence type="ECO:0000313" key="3">
    <source>
        <dbReference type="Proteomes" id="UP000245911"/>
    </source>
</evidence>
<reference evidence="2 3" key="1">
    <citation type="submission" date="2018-04" db="EMBL/GenBank/DDBJ databases">
        <title>Pararhodobacter oceanense sp. nov., isolated from marine intertidal sediment.</title>
        <authorList>
            <person name="Wang X.-L."/>
            <person name="Du Z.-J."/>
        </authorList>
    </citation>
    <scope>NUCLEOTIDE SEQUENCE [LARGE SCALE GENOMIC DNA]</scope>
    <source>
        <strain evidence="2 3">AM505</strain>
    </source>
</reference>
<feature type="domain" description="PAS" evidence="1">
    <location>
        <begin position="178"/>
        <end position="226"/>
    </location>
</feature>
<dbReference type="EMBL" id="QDKM01000005">
    <property type="protein sequence ID" value="PVH28369.1"/>
    <property type="molecule type" value="Genomic_DNA"/>
</dbReference>
<organism evidence="2 3">
    <name type="scientific">Pararhodobacter oceanensis</name>
    <dbReference type="NCBI Taxonomy" id="2172121"/>
    <lineage>
        <taxon>Bacteria</taxon>
        <taxon>Pseudomonadati</taxon>
        <taxon>Pseudomonadota</taxon>
        <taxon>Alphaproteobacteria</taxon>
        <taxon>Rhodobacterales</taxon>
        <taxon>Paracoccaceae</taxon>
        <taxon>Pararhodobacter</taxon>
    </lineage>
</organism>
<dbReference type="SUPFAM" id="SSF55785">
    <property type="entry name" value="PYP-like sensor domain (PAS domain)"/>
    <property type="match status" value="1"/>
</dbReference>
<dbReference type="InterPro" id="IPR000014">
    <property type="entry name" value="PAS"/>
</dbReference>
<gene>
    <name evidence="2" type="ORF">DDE20_12375</name>
</gene>
<sequence length="548" mass="60117">MFFLRQKVVKMLSTLLLALVLTGTSALTVAAVLLITAALPRKNRRSRRAPALGGGDAAFLFAGEELIDTNDAGAALLTVLSAASGGRVQSDWQRLLTHLDADFPDLGSKLAQVAADHRVKLLPDTTPDTTPGPSSALELEVERRGDTLRLRLIDTQAEGGMIALDRLSYRALQAELALLRGLIDSAPFMLWRENSDGQVIWANSAYLLRLAAQTEISTWPLPNLFPQGEIGDPQRLALVDPATQGRNLWFDVNRTSDPAGRLGFAVPADEAQRAERVKQEFVQTLTKTFATLPTGLAVFDRTRRLQIFNPALIDLTGLEVEFLLSRPGLEGFLNRMRDKRVLPEPRDYHAWSRRLLDIESYSPQAEFDETWTLPDGQTFRVSANPHPDGALAFLIEDITSETRITRHVRAEMETSQAVLNQIDAAIAVFAPNGHLVLTNRVFSLLWPAADEDLLTAVTLPEALKIWSAAGTDTQLWQRIGALARRPAADALPITGEMQLPDGEPLQIEARRMSSGALMLVFTGEHLRKTASRLAPETVSDAAKLRASA</sequence>
<accession>A0A2T8HSE9</accession>
<protein>
    <recommendedName>
        <fullName evidence="1">PAS domain-containing protein</fullName>
    </recommendedName>
</protein>
<keyword evidence="3" id="KW-1185">Reference proteome</keyword>
<dbReference type="InterPro" id="IPR035965">
    <property type="entry name" value="PAS-like_dom_sf"/>
</dbReference>
<dbReference type="AlphaFoldDB" id="A0A2T8HSE9"/>
<dbReference type="Proteomes" id="UP000245911">
    <property type="component" value="Unassembled WGS sequence"/>
</dbReference>
<comment type="caution">
    <text evidence="2">The sequence shown here is derived from an EMBL/GenBank/DDBJ whole genome shotgun (WGS) entry which is preliminary data.</text>
</comment>
<evidence type="ECO:0000259" key="1">
    <source>
        <dbReference type="Pfam" id="PF13188"/>
    </source>
</evidence>
<dbReference type="Gene3D" id="3.30.450.20">
    <property type="entry name" value="PAS domain"/>
    <property type="match status" value="1"/>
</dbReference>
<name>A0A2T8HSE9_9RHOB</name>
<evidence type="ECO:0000313" key="2">
    <source>
        <dbReference type="EMBL" id="PVH28369.1"/>
    </source>
</evidence>
<dbReference type="Pfam" id="PF12860">
    <property type="entry name" value="PAS_7"/>
    <property type="match status" value="1"/>
</dbReference>
<proteinExistence type="predicted"/>